<dbReference type="Proteomes" id="UP000199233">
    <property type="component" value="Unassembled WGS sequence"/>
</dbReference>
<protein>
    <submittedName>
        <fullName evidence="6">Myo-inositol-1(Or 4)-monophosphatase</fullName>
    </submittedName>
</protein>
<feature type="binding site" evidence="5">
    <location>
        <position position="99"/>
    </location>
    <ligand>
        <name>Mg(2+)</name>
        <dbReference type="ChEBI" id="CHEBI:18420"/>
        <label>1</label>
        <note>catalytic</note>
    </ligand>
</feature>
<evidence type="ECO:0000256" key="3">
    <source>
        <dbReference type="ARBA" id="ARBA00022801"/>
    </source>
</evidence>
<dbReference type="CDD" id="cd01637">
    <property type="entry name" value="IMPase_like"/>
    <property type="match status" value="1"/>
</dbReference>
<dbReference type="AlphaFoldDB" id="A0A1H9BUD1"/>
<dbReference type="GO" id="GO:0046872">
    <property type="term" value="F:metal ion binding"/>
    <property type="evidence" value="ECO:0007669"/>
    <property type="project" value="UniProtKB-KW"/>
</dbReference>
<dbReference type="Gene3D" id="3.30.540.10">
    <property type="entry name" value="Fructose-1,6-Bisphosphatase, subunit A, domain 1"/>
    <property type="match status" value="1"/>
</dbReference>
<organism evidence="6 7">
    <name type="scientific">Solimonas aquatica</name>
    <dbReference type="NCBI Taxonomy" id="489703"/>
    <lineage>
        <taxon>Bacteria</taxon>
        <taxon>Pseudomonadati</taxon>
        <taxon>Pseudomonadota</taxon>
        <taxon>Gammaproteobacteria</taxon>
        <taxon>Nevskiales</taxon>
        <taxon>Nevskiaceae</taxon>
        <taxon>Solimonas</taxon>
    </lineage>
</organism>
<name>A0A1H9BUD1_9GAMM</name>
<dbReference type="InterPro" id="IPR020583">
    <property type="entry name" value="Inositol_monoP_metal-BS"/>
</dbReference>
<gene>
    <name evidence="6" type="ORF">SAMN04488038_102232</name>
</gene>
<feature type="binding site" evidence="5">
    <location>
        <position position="223"/>
    </location>
    <ligand>
        <name>Mg(2+)</name>
        <dbReference type="ChEBI" id="CHEBI:18420"/>
        <label>1</label>
        <note>catalytic</note>
    </ligand>
</feature>
<dbReference type="RefSeq" id="WP_093282255.1">
    <property type="nucleotide sequence ID" value="NZ_FOFS01000002.1"/>
</dbReference>
<dbReference type="STRING" id="489703.SAMN04488038_102232"/>
<comment type="similarity">
    <text evidence="1">Belongs to the inositol monophosphatase superfamily.</text>
</comment>
<dbReference type="PANTHER" id="PTHR20854">
    <property type="entry name" value="INOSITOL MONOPHOSPHATASE"/>
    <property type="match status" value="1"/>
</dbReference>
<keyword evidence="3" id="KW-0378">Hydrolase</keyword>
<evidence type="ECO:0000256" key="4">
    <source>
        <dbReference type="ARBA" id="ARBA00022842"/>
    </source>
</evidence>
<feature type="binding site" evidence="5">
    <location>
        <position position="81"/>
    </location>
    <ligand>
        <name>Mg(2+)</name>
        <dbReference type="ChEBI" id="CHEBI:18420"/>
        <label>1</label>
        <note>catalytic</note>
    </ligand>
</feature>
<keyword evidence="7" id="KW-1185">Reference proteome</keyword>
<dbReference type="GO" id="GO:0008934">
    <property type="term" value="F:inositol monophosphate 1-phosphatase activity"/>
    <property type="evidence" value="ECO:0007669"/>
    <property type="project" value="TreeGrafter"/>
</dbReference>
<comment type="cofactor">
    <cofactor evidence="5">
        <name>Mg(2+)</name>
        <dbReference type="ChEBI" id="CHEBI:18420"/>
    </cofactor>
</comment>
<evidence type="ECO:0000256" key="1">
    <source>
        <dbReference type="ARBA" id="ARBA00009759"/>
    </source>
</evidence>
<dbReference type="EMBL" id="FOFS01000002">
    <property type="protein sequence ID" value="SEP92596.1"/>
    <property type="molecule type" value="Genomic_DNA"/>
</dbReference>
<dbReference type="OrthoDB" id="9785695at2"/>
<sequence length="259" mass="27747">MSSPVEAPLPLGKTVADLRAAAFIAGRAAIASRTILVEGFRQAIAPRSQEGRDIKLEADHASEKLIVAALREHSPYPILSEESGWVGEPDPDGYHWVVDPLDGSFNYHRGVPLCATAVAFCYGRQPLVGAICDFLRDETFCGGPHIGLEINGRKVELKKPQPQIIATGFPVRGDFSTKGMQSFATLIADWKKVRMIGSAALSLAWVAVDRFDGYSENGIMWWDVAAGLALAGAAGLAARAEGPSIMEPLNVYVARGSQS</sequence>
<dbReference type="GO" id="GO:0006020">
    <property type="term" value="P:inositol metabolic process"/>
    <property type="evidence" value="ECO:0007669"/>
    <property type="project" value="TreeGrafter"/>
</dbReference>
<evidence type="ECO:0000256" key="5">
    <source>
        <dbReference type="PIRSR" id="PIRSR600760-2"/>
    </source>
</evidence>
<evidence type="ECO:0000256" key="2">
    <source>
        <dbReference type="ARBA" id="ARBA00022723"/>
    </source>
</evidence>
<dbReference type="Gene3D" id="3.40.190.80">
    <property type="match status" value="1"/>
</dbReference>
<feature type="binding site" evidence="5">
    <location>
        <position position="102"/>
    </location>
    <ligand>
        <name>Mg(2+)</name>
        <dbReference type="ChEBI" id="CHEBI:18420"/>
        <label>1</label>
        <note>catalytic</note>
    </ligand>
</feature>
<keyword evidence="4 5" id="KW-0460">Magnesium</keyword>
<dbReference type="GO" id="GO:0007165">
    <property type="term" value="P:signal transduction"/>
    <property type="evidence" value="ECO:0007669"/>
    <property type="project" value="TreeGrafter"/>
</dbReference>
<dbReference type="PANTHER" id="PTHR20854:SF4">
    <property type="entry name" value="INOSITOL-1-MONOPHOSPHATASE-RELATED"/>
    <property type="match status" value="1"/>
</dbReference>
<accession>A0A1H9BUD1</accession>
<dbReference type="InterPro" id="IPR000760">
    <property type="entry name" value="Inositol_monophosphatase-like"/>
</dbReference>
<proteinExistence type="inferred from homology"/>
<dbReference type="PROSITE" id="PS00629">
    <property type="entry name" value="IMP_1"/>
    <property type="match status" value="1"/>
</dbReference>
<feature type="binding site" evidence="5">
    <location>
        <position position="101"/>
    </location>
    <ligand>
        <name>Mg(2+)</name>
        <dbReference type="ChEBI" id="CHEBI:18420"/>
        <label>1</label>
        <note>catalytic</note>
    </ligand>
</feature>
<reference evidence="6 7" key="1">
    <citation type="submission" date="2016-10" db="EMBL/GenBank/DDBJ databases">
        <authorList>
            <person name="de Groot N.N."/>
        </authorList>
    </citation>
    <scope>NUCLEOTIDE SEQUENCE [LARGE SCALE GENOMIC DNA]</scope>
    <source>
        <strain evidence="6 7">DSM 25927</strain>
    </source>
</reference>
<dbReference type="PRINTS" id="PR00377">
    <property type="entry name" value="IMPHPHTASES"/>
</dbReference>
<dbReference type="SUPFAM" id="SSF56655">
    <property type="entry name" value="Carbohydrate phosphatase"/>
    <property type="match status" value="1"/>
</dbReference>
<evidence type="ECO:0000313" key="6">
    <source>
        <dbReference type="EMBL" id="SEP92596.1"/>
    </source>
</evidence>
<evidence type="ECO:0000313" key="7">
    <source>
        <dbReference type="Proteomes" id="UP000199233"/>
    </source>
</evidence>
<dbReference type="Pfam" id="PF00459">
    <property type="entry name" value="Inositol_P"/>
    <property type="match status" value="1"/>
</dbReference>
<keyword evidence="2 5" id="KW-0479">Metal-binding</keyword>